<dbReference type="Pfam" id="PF02416">
    <property type="entry name" value="TatA_B_E"/>
    <property type="match status" value="1"/>
</dbReference>
<dbReference type="OrthoDB" id="9800908at2"/>
<dbReference type="NCBIfam" id="NF011430">
    <property type="entry name" value="PRK14861.1"/>
    <property type="match status" value="1"/>
</dbReference>
<dbReference type="GO" id="GO:0008320">
    <property type="term" value="F:protein transmembrane transporter activity"/>
    <property type="evidence" value="ECO:0007669"/>
    <property type="project" value="UniProtKB-UniRule"/>
</dbReference>
<keyword evidence="6 9" id="KW-1133">Transmembrane helix</keyword>
<name>A0A0A3HTW6_9BACL</name>
<comment type="similarity">
    <text evidence="9">Belongs to the TatA/E family.</text>
</comment>
<evidence type="ECO:0000256" key="4">
    <source>
        <dbReference type="ARBA" id="ARBA00022692"/>
    </source>
</evidence>
<dbReference type="eggNOG" id="COG1826">
    <property type="taxonomic scope" value="Bacteria"/>
</dbReference>
<evidence type="ECO:0000256" key="5">
    <source>
        <dbReference type="ARBA" id="ARBA00022927"/>
    </source>
</evidence>
<evidence type="ECO:0000256" key="2">
    <source>
        <dbReference type="ARBA" id="ARBA00022448"/>
    </source>
</evidence>
<evidence type="ECO:0000313" key="10">
    <source>
        <dbReference type="EMBL" id="KGR74670.1"/>
    </source>
</evidence>
<evidence type="ECO:0000256" key="7">
    <source>
        <dbReference type="ARBA" id="ARBA00023010"/>
    </source>
</evidence>
<keyword evidence="7 9" id="KW-0811">Translocation</keyword>
<comment type="subcellular location">
    <subcellularLocation>
        <location evidence="1 9">Cell membrane</location>
        <topology evidence="1 9">Single-pass membrane protein</topology>
    </subcellularLocation>
</comment>
<dbReference type="AlphaFoldDB" id="A0A0A3HTW6"/>
<evidence type="ECO:0000256" key="9">
    <source>
        <dbReference type="HAMAP-Rule" id="MF_00236"/>
    </source>
</evidence>
<sequence>MLNSIGVPGLIIILVIALILFGPSKLPQLGKAVGQTLKEFKNSTKDVVDDVTGEFKEVKEEFTLVDNKKEDTVKK</sequence>
<keyword evidence="3 9" id="KW-1003">Cell membrane</keyword>
<evidence type="ECO:0000256" key="6">
    <source>
        <dbReference type="ARBA" id="ARBA00022989"/>
    </source>
</evidence>
<evidence type="ECO:0000256" key="8">
    <source>
        <dbReference type="ARBA" id="ARBA00023136"/>
    </source>
</evidence>
<organism evidence="10 11">
    <name type="scientific">Ureibacillus sinduriensis BLB-1 = JCM 15800</name>
    <dbReference type="NCBI Taxonomy" id="1384057"/>
    <lineage>
        <taxon>Bacteria</taxon>
        <taxon>Bacillati</taxon>
        <taxon>Bacillota</taxon>
        <taxon>Bacilli</taxon>
        <taxon>Bacillales</taxon>
        <taxon>Caryophanaceae</taxon>
        <taxon>Ureibacillus</taxon>
    </lineage>
</organism>
<dbReference type="RefSeq" id="WP_036202120.1">
    <property type="nucleotide sequence ID" value="NZ_AVCY01000002.1"/>
</dbReference>
<dbReference type="GO" id="GO:0043953">
    <property type="term" value="P:protein transport by the Tat complex"/>
    <property type="evidence" value="ECO:0007669"/>
    <property type="project" value="UniProtKB-UniRule"/>
</dbReference>
<evidence type="ECO:0000256" key="3">
    <source>
        <dbReference type="ARBA" id="ARBA00022475"/>
    </source>
</evidence>
<dbReference type="STRING" id="1384057.CD33_16425"/>
<dbReference type="HAMAP" id="MF_00236">
    <property type="entry name" value="TatA_E"/>
    <property type="match status" value="1"/>
</dbReference>
<proteinExistence type="inferred from homology"/>
<keyword evidence="11" id="KW-1185">Reference proteome</keyword>
<keyword evidence="4 9" id="KW-0812">Transmembrane</keyword>
<dbReference type="PRINTS" id="PR01506">
    <property type="entry name" value="TATBPROTEIN"/>
</dbReference>
<dbReference type="GO" id="GO:0033281">
    <property type="term" value="C:TAT protein transport complex"/>
    <property type="evidence" value="ECO:0007669"/>
    <property type="project" value="UniProtKB-UniRule"/>
</dbReference>
<dbReference type="InterPro" id="IPR003369">
    <property type="entry name" value="TatA/B/E"/>
</dbReference>
<feature type="transmembrane region" description="Helical" evidence="9">
    <location>
        <begin position="6"/>
        <end position="22"/>
    </location>
</feature>
<protein>
    <recommendedName>
        <fullName evidence="9">Sec-independent protein translocase protein TatA</fullName>
    </recommendedName>
</protein>
<dbReference type="EMBL" id="JPVO01000054">
    <property type="protein sequence ID" value="KGR74670.1"/>
    <property type="molecule type" value="Genomic_DNA"/>
</dbReference>
<keyword evidence="2 9" id="KW-0813">Transport</keyword>
<dbReference type="PANTHER" id="PTHR42982:SF1">
    <property type="entry name" value="SEC-INDEPENDENT PROTEIN TRANSLOCASE PROTEIN TATA"/>
    <property type="match status" value="1"/>
</dbReference>
<accession>A0A0A3HTW6</accession>
<comment type="subunit">
    <text evidence="9">Forms a complex with TatC.</text>
</comment>
<dbReference type="PANTHER" id="PTHR42982">
    <property type="entry name" value="SEC-INDEPENDENT PROTEIN TRANSLOCASE PROTEIN TATA"/>
    <property type="match status" value="1"/>
</dbReference>
<keyword evidence="8 9" id="KW-0472">Membrane</keyword>
<dbReference type="NCBIfam" id="TIGR01411">
    <property type="entry name" value="tatAE"/>
    <property type="match status" value="1"/>
</dbReference>
<comment type="caution">
    <text evidence="10">The sequence shown here is derived from an EMBL/GenBank/DDBJ whole genome shotgun (WGS) entry which is preliminary data.</text>
</comment>
<comment type="function">
    <text evidence="9">Part of the twin-arginine translocation (Tat) system that transports large folded proteins containing a characteristic twin-arginine motif in their signal peptide across membranes. TatA could form the protein-conducting channel of the Tat system.</text>
</comment>
<evidence type="ECO:0000313" key="11">
    <source>
        <dbReference type="Proteomes" id="UP000030408"/>
    </source>
</evidence>
<dbReference type="Gene3D" id="1.20.5.3310">
    <property type="match status" value="1"/>
</dbReference>
<evidence type="ECO:0000256" key="1">
    <source>
        <dbReference type="ARBA" id="ARBA00004162"/>
    </source>
</evidence>
<reference evidence="10 11" key="1">
    <citation type="submission" date="2014-02" db="EMBL/GenBank/DDBJ databases">
        <title>Draft genome sequence of Lysinibacillus sinduriensis JCM 15800.</title>
        <authorList>
            <person name="Zhang F."/>
            <person name="Wang G."/>
            <person name="Zhang L."/>
        </authorList>
    </citation>
    <scope>NUCLEOTIDE SEQUENCE [LARGE SCALE GENOMIC DNA]</scope>
    <source>
        <strain evidence="10 11">JCM 15800</strain>
    </source>
</reference>
<keyword evidence="5 9" id="KW-0653">Protein transport</keyword>
<dbReference type="Proteomes" id="UP000030408">
    <property type="component" value="Unassembled WGS sequence"/>
</dbReference>
<dbReference type="InterPro" id="IPR006312">
    <property type="entry name" value="TatA/E"/>
</dbReference>
<gene>
    <name evidence="9" type="primary">tatA</name>
    <name evidence="10" type="ORF">CD33_16425</name>
</gene>